<evidence type="ECO:0000313" key="2">
    <source>
        <dbReference type="Proteomes" id="UP000028073"/>
    </source>
</evidence>
<dbReference type="Pfam" id="PF11185">
    <property type="entry name" value="DUF2971"/>
    <property type="match status" value="1"/>
</dbReference>
<evidence type="ECO:0000313" key="1">
    <source>
        <dbReference type="EMBL" id="KEQ19353.1"/>
    </source>
</evidence>
<dbReference type="STRING" id="1137799.GZ78_05145"/>
<dbReference type="InterPro" id="IPR021352">
    <property type="entry name" value="DUF2971"/>
</dbReference>
<keyword evidence="2" id="KW-1185">Reference proteome</keyword>
<name>A0A081NLN0_9GAMM</name>
<reference evidence="1 2" key="1">
    <citation type="submission" date="2014-06" db="EMBL/GenBank/DDBJ databases">
        <title>Whole Genome Sequences of Three Symbiotic Endozoicomonas Bacteria.</title>
        <authorList>
            <person name="Neave M.J."/>
            <person name="Apprill A."/>
            <person name="Voolstra C.R."/>
        </authorList>
    </citation>
    <scope>NUCLEOTIDE SEQUENCE [LARGE SCALE GENOMIC DNA]</scope>
    <source>
        <strain evidence="1 2">DSM 25634</strain>
    </source>
</reference>
<dbReference type="OrthoDB" id="4119964at2"/>
<comment type="caution">
    <text evidence="1">The sequence shown here is derived from an EMBL/GenBank/DDBJ whole genome shotgun (WGS) entry which is preliminary data.</text>
</comment>
<proteinExistence type="predicted"/>
<dbReference type="AlphaFoldDB" id="A0A081NLN0"/>
<dbReference type="EMBL" id="JOKH01000001">
    <property type="protein sequence ID" value="KEQ19353.1"/>
    <property type="molecule type" value="Genomic_DNA"/>
</dbReference>
<sequence>MSTENSNQPISLFKFRAGNDNDLDALHQDYIWFPSCASLNDPFEGMAFIDSSNIDSRLYQKFRDKFNEKCKETSGRHRCDDHLDDKEFVHQWFKAYVEAWRQKTAIFSASKAYSVAGYRLTPEHVLGSMALWGHYADGLRGYCIEYNFEQLEKSLKDHNPERGIGSSGVEYSNTLRPILSLKTYIEDYVSGDRINTVTEIQKTFTTKHKSTWHHEQEARLFAAGKDGKCEFDSSCIRAVYLGEKMSDEKKRSIKACLDAKPVKIDLCEVSIDKLGREYQLRIGNYSG</sequence>
<accession>A0A081NLN0</accession>
<organism evidence="1 2">
    <name type="scientific">Endozoicomonas numazuensis</name>
    <dbReference type="NCBI Taxonomy" id="1137799"/>
    <lineage>
        <taxon>Bacteria</taxon>
        <taxon>Pseudomonadati</taxon>
        <taxon>Pseudomonadota</taxon>
        <taxon>Gammaproteobacteria</taxon>
        <taxon>Oceanospirillales</taxon>
        <taxon>Endozoicomonadaceae</taxon>
        <taxon>Endozoicomonas</taxon>
    </lineage>
</organism>
<dbReference type="eggNOG" id="ENOG503334X">
    <property type="taxonomic scope" value="Bacteria"/>
</dbReference>
<protein>
    <recommendedName>
        <fullName evidence="3">DUF2971 domain-containing protein</fullName>
    </recommendedName>
</protein>
<evidence type="ECO:0008006" key="3">
    <source>
        <dbReference type="Google" id="ProtNLM"/>
    </source>
</evidence>
<dbReference type="Proteomes" id="UP000028073">
    <property type="component" value="Unassembled WGS sequence"/>
</dbReference>
<gene>
    <name evidence="1" type="ORF">GZ78_05145</name>
</gene>
<dbReference type="RefSeq" id="WP_034833131.1">
    <property type="nucleotide sequence ID" value="NZ_JOKH01000001.1"/>
</dbReference>